<evidence type="ECO:0000313" key="3">
    <source>
        <dbReference type="WBParaSite" id="jg14804"/>
    </source>
</evidence>
<evidence type="ECO:0000256" key="1">
    <source>
        <dbReference type="SAM" id="Phobius"/>
    </source>
</evidence>
<name>A0A915D2Q8_9BILA</name>
<organism evidence="2 3">
    <name type="scientific">Ditylenchus dipsaci</name>
    <dbReference type="NCBI Taxonomy" id="166011"/>
    <lineage>
        <taxon>Eukaryota</taxon>
        <taxon>Metazoa</taxon>
        <taxon>Ecdysozoa</taxon>
        <taxon>Nematoda</taxon>
        <taxon>Chromadorea</taxon>
        <taxon>Rhabditida</taxon>
        <taxon>Tylenchina</taxon>
        <taxon>Tylenchomorpha</taxon>
        <taxon>Sphaerularioidea</taxon>
        <taxon>Anguinidae</taxon>
        <taxon>Anguininae</taxon>
        <taxon>Ditylenchus</taxon>
    </lineage>
</organism>
<feature type="transmembrane region" description="Helical" evidence="1">
    <location>
        <begin position="20"/>
        <end position="42"/>
    </location>
</feature>
<dbReference type="WBParaSite" id="jg14804">
    <property type="protein sequence ID" value="jg14804"/>
    <property type="gene ID" value="jg14804"/>
</dbReference>
<sequence length="132" mass="15361">MKEENGILQPTMGLHPFDFVYRVIAIYGISVWNFVLCFFVVVMRSLSVELEEFNANFEKLLTQESIQTVEINNNNKLEKLSTQLLSSFSIHNKIARKIRKVDKIFRTYTFCMMSIGTPMVIFALITLIRRTS</sequence>
<accession>A0A915D2Q8</accession>
<feature type="transmembrane region" description="Helical" evidence="1">
    <location>
        <begin position="107"/>
        <end position="128"/>
    </location>
</feature>
<proteinExistence type="predicted"/>
<dbReference type="PANTHER" id="PTHR34492">
    <property type="entry name" value="GUSTATORY RECEPTOR FAMILY"/>
    <property type="match status" value="1"/>
</dbReference>
<evidence type="ECO:0000313" key="2">
    <source>
        <dbReference type="Proteomes" id="UP000887574"/>
    </source>
</evidence>
<keyword evidence="2" id="KW-1185">Reference proteome</keyword>
<keyword evidence="1" id="KW-0472">Membrane</keyword>
<dbReference type="Proteomes" id="UP000887574">
    <property type="component" value="Unplaced"/>
</dbReference>
<keyword evidence="1" id="KW-0812">Transmembrane</keyword>
<dbReference type="AlphaFoldDB" id="A0A915D2Q8"/>
<dbReference type="PANTHER" id="PTHR34492:SF2">
    <property type="entry name" value="G PROTEIN-COUPLED RECEPTOR"/>
    <property type="match status" value="1"/>
</dbReference>
<protein>
    <submittedName>
        <fullName evidence="3">Uncharacterized protein</fullName>
    </submittedName>
</protein>
<keyword evidence="1" id="KW-1133">Transmembrane helix</keyword>
<reference evidence="3" key="1">
    <citation type="submission" date="2022-11" db="UniProtKB">
        <authorList>
            <consortium name="WormBaseParasite"/>
        </authorList>
    </citation>
    <scope>IDENTIFICATION</scope>
</reference>